<comment type="caution">
    <text evidence="2">The sequence shown here is derived from an EMBL/GenBank/DDBJ whole genome shotgun (WGS) entry which is preliminary data.</text>
</comment>
<dbReference type="Proteomes" id="UP000788262">
    <property type="component" value="Unassembled WGS sequence"/>
</dbReference>
<sequence>MPKDYTISVSKNGWTTDELGIEWLYKVFEPYTASRTTGGYRLLILDGHGSHATTGFNRFYIEKKIIPLYMPPHSSHLL</sequence>
<keyword evidence="3" id="KW-1185">Reference proteome</keyword>
<accession>A0ABS2W1X4</accession>
<dbReference type="Pfam" id="PF03184">
    <property type="entry name" value="DDE_1"/>
    <property type="match status" value="1"/>
</dbReference>
<name>A0ABS2W1X4_STRAS</name>
<evidence type="ECO:0000259" key="1">
    <source>
        <dbReference type="Pfam" id="PF03184"/>
    </source>
</evidence>
<gene>
    <name evidence="2" type="ORF">JS756_36295</name>
</gene>
<evidence type="ECO:0000313" key="3">
    <source>
        <dbReference type="Proteomes" id="UP000788262"/>
    </source>
</evidence>
<feature type="non-terminal residue" evidence="2">
    <location>
        <position position="78"/>
    </location>
</feature>
<proteinExistence type="predicted"/>
<feature type="domain" description="DDE-1" evidence="1">
    <location>
        <begin position="5"/>
        <end position="78"/>
    </location>
</feature>
<reference evidence="2 3" key="1">
    <citation type="submission" date="2021-02" db="EMBL/GenBank/DDBJ databases">
        <title>Whole genome sequencing of Streptomyces actuosus VRA1.</title>
        <authorList>
            <person name="Sen G."/>
            <person name="Sen A."/>
        </authorList>
    </citation>
    <scope>NUCLEOTIDE SEQUENCE [LARGE SCALE GENOMIC DNA]</scope>
    <source>
        <strain evidence="2 3">VRA1</strain>
    </source>
</reference>
<dbReference type="InterPro" id="IPR004875">
    <property type="entry name" value="DDE_SF_endonuclease_dom"/>
</dbReference>
<organism evidence="2 3">
    <name type="scientific">Streptomyces actuosus</name>
    <dbReference type="NCBI Taxonomy" id="1885"/>
    <lineage>
        <taxon>Bacteria</taxon>
        <taxon>Bacillati</taxon>
        <taxon>Actinomycetota</taxon>
        <taxon>Actinomycetes</taxon>
        <taxon>Kitasatosporales</taxon>
        <taxon>Streptomycetaceae</taxon>
        <taxon>Streptomyces</taxon>
    </lineage>
</organism>
<evidence type="ECO:0000313" key="2">
    <source>
        <dbReference type="EMBL" id="MBN0049408.1"/>
    </source>
</evidence>
<dbReference type="EMBL" id="JAFFZS010000254">
    <property type="protein sequence ID" value="MBN0049408.1"/>
    <property type="molecule type" value="Genomic_DNA"/>
</dbReference>
<protein>
    <recommendedName>
        <fullName evidence="1">DDE-1 domain-containing protein</fullName>
    </recommendedName>
</protein>